<dbReference type="EMBL" id="CAJPVJ010012924">
    <property type="protein sequence ID" value="CAG2174581.1"/>
    <property type="molecule type" value="Genomic_DNA"/>
</dbReference>
<keyword evidence="9" id="KW-0735">Signal-anchor</keyword>
<evidence type="ECO:0000256" key="11">
    <source>
        <dbReference type="ARBA" id="ARBA00023136"/>
    </source>
</evidence>
<organism evidence="13">
    <name type="scientific">Oppiella nova</name>
    <dbReference type="NCBI Taxonomy" id="334625"/>
    <lineage>
        <taxon>Eukaryota</taxon>
        <taxon>Metazoa</taxon>
        <taxon>Ecdysozoa</taxon>
        <taxon>Arthropoda</taxon>
        <taxon>Chelicerata</taxon>
        <taxon>Arachnida</taxon>
        <taxon>Acari</taxon>
        <taxon>Acariformes</taxon>
        <taxon>Sarcoptiformes</taxon>
        <taxon>Oribatida</taxon>
        <taxon>Brachypylina</taxon>
        <taxon>Oppioidea</taxon>
        <taxon>Oppiidae</taxon>
        <taxon>Oppiella</taxon>
    </lineage>
</organism>
<gene>
    <name evidence="13" type="ORF">ONB1V03_LOCUS14025</name>
</gene>
<dbReference type="Proteomes" id="UP000728032">
    <property type="component" value="Unassembled WGS sequence"/>
</dbReference>
<proteinExistence type="inferred from homology"/>
<name>A0A7R9MCC3_9ACAR</name>
<evidence type="ECO:0000256" key="9">
    <source>
        <dbReference type="ARBA" id="ARBA00022968"/>
    </source>
</evidence>
<evidence type="ECO:0000256" key="4">
    <source>
        <dbReference type="ARBA" id="ARBA00012557"/>
    </source>
</evidence>
<keyword evidence="14" id="KW-1185">Reference proteome</keyword>
<keyword evidence="7" id="KW-0812">Transmembrane</keyword>
<comment type="subcellular location">
    <subcellularLocation>
        <location evidence="1">Membrane</location>
        <topology evidence="1">Single-pass type II membrane protein</topology>
    </subcellularLocation>
</comment>
<dbReference type="Pfam" id="PF02434">
    <property type="entry name" value="Fringe"/>
    <property type="match status" value="1"/>
</dbReference>
<evidence type="ECO:0000256" key="1">
    <source>
        <dbReference type="ARBA" id="ARBA00004606"/>
    </source>
</evidence>
<keyword evidence="5" id="KW-0328">Glycosyltransferase</keyword>
<keyword evidence="6" id="KW-0808">Transferase</keyword>
<dbReference type="GO" id="GO:0000166">
    <property type="term" value="F:nucleotide binding"/>
    <property type="evidence" value="ECO:0007669"/>
    <property type="project" value="UniProtKB-KW"/>
</dbReference>
<evidence type="ECO:0000256" key="2">
    <source>
        <dbReference type="ARBA" id="ARBA00004922"/>
    </source>
</evidence>
<dbReference type="EMBL" id="OC927749">
    <property type="protein sequence ID" value="CAD7657395.1"/>
    <property type="molecule type" value="Genomic_DNA"/>
</dbReference>
<reference evidence="13" key="1">
    <citation type="submission" date="2020-11" db="EMBL/GenBank/DDBJ databases">
        <authorList>
            <person name="Tran Van P."/>
        </authorList>
    </citation>
    <scope>NUCLEOTIDE SEQUENCE</scope>
</reference>
<evidence type="ECO:0000259" key="12">
    <source>
        <dbReference type="Pfam" id="PF02434"/>
    </source>
</evidence>
<evidence type="ECO:0000256" key="10">
    <source>
        <dbReference type="ARBA" id="ARBA00022989"/>
    </source>
</evidence>
<dbReference type="OrthoDB" id="414175at2759"/>
<evidence type="ECO:0000256" key="5">
    <source>
        <dbReference type="ARBA" id="ARBA00022676"/>
    </source>
</evidence>
<keyword evidence="10" id="KW-1133">Transmembrane helix</keyword>
<dbReference type="GO" id="GO:0016020">
    <property type="term" value="C:membrane"/>
    <property type="evidence" value="ECO:0007669"/>
    <property type="project" value="UniProtKB-SubCell"/>
</dbReference>
<dbReference type="GO" id="GO:0016263">
    <property type="term" value="F:glycoprotein-N-acetylgalactosamine 3-beta-galactosyltransferase activity"/>
    <property type="evidence" value="ECO:0007669"/>
    <property type="project" value="UniProtKB-EC"/>
</dbReference>
<keyword evidence="8" id="KW-0547">Nucleotide-binding</keyword>
<protein>
    <recommendedName>
        <fullName evidence="4">N-acetylgalactosaminide beta-1,3-galactosyltransferase</fullName>
        <ecNumber evidence="4">2.4.1.122</ecNumber>
    </recommendedName>
</protein>
<dbReference type="EC" id="2.4.1.122" evidence="4"/>
<evidence type="ECO:0000256" key="6">
    <source>
        <dbReference type="ARBA" id="ARBA00022679"/>
    </source>
</evidence>
<keyword evidence="11" id="KW-0472">Membrane</keyword>
<evidence type="ECO:0000313" key="13">
    <source>
        <dbReference type="EMBL" id="CAD7657395.1"/>
    </source>
</evidence>
<evidence type="ECO:0000313" key="14">
    <source>
        <dbReference type="Proteomes" id="UP000728032"/>
    </source>
</evidence>
<dbReference type="Gene3D" id="3.90.550.50">
    <property type="match status" value="1"/>
</dbReference>
<dbReference type="AlphaFoldDB" id="A0A7R9MCC3"/>
<comment type="pathway">
    <text evidence="2">Protein modification; protein glycosylation.</text>
</comment>
<sequence length="249" mass="29208">MITTQPKNHNSRAKAVKNTWGQRCDVLYFVSSQPDPSYPIIDVKCDKEDHNHLWCKNRNGIIFGFQEYVDDFDWFLKADDDTYVIVENLRHLLSSYDTNDPLFFSLPFVYQNVKYPSGGAGYIFSKETITRLVNRLTDETTDRKHCHTKSQDGADDIEIGRCLEGLGVQFVETRDKLGRGRFLPFLPFHFLKPDGDIYKEAAWLANYSLYKYKQGFDCCSDSLITFHYVNAPDQYVYEYFIYRVKIHDY</sequence>
<dbReference type="InterPro" id="IPR026050">
    <property type="entry name" value="C1GALT1/C1GALT1_chp1"/>
</dbReference>
<evidence type="ECO:0000256" key="8">
    <source>
        <dbReference type="ARBA" id="ARBA00022741"/>
    </source>
</evidence>
<dbReference type="PANTHER" id="PTHR23033">
    <property type="entry name" value="BETA1,3-GALACTOSYLTRANSFERASE"/>
    <property type="match status" value="1"/>
</dbReference>
<comment type="similarity">
    <text evidence="3">Belongs to the glycosyltransferase 31 family. Beta3-Gal-T subfamily.</text>
</comment>
<accession>A0A7R9MCC3</accession>
<evidence type="ECO:0000256" key="3">
    <source>
        <dbReference type="ARBA" id="ARBA00006462"/>
    </source>
</evidence>
<evidence type="ECO:0000256" key="7">
    <source>
        <dbReference type="ARBA" id="ARBA00022692"/>
    </source>
</evidence>
<dbReference type="PANTHER" id="PTHR23033:SF14">
    <property type="entry name" value="GLYCOPROTEIN-N-ACETYLGALACTOSAMINE 3-BETA-GALACTOSYLTRANSFERASE 1-RELATED"/>
    <property type="match status" value="1"/>
</dbReference>
<dbReference type="InterPro" id="IPR003378">
    <property type="entry name" value="Fringe-like_glycosylTrfase"/>
</dbReference>
<feature type="domain" description="Fringe-like glycosyltransferase" evidence="12">
    <location>
        <begin position="3"/>
        <end position="172"/>
    </location>
</feature>